<sequence length="42" mass="4988">MPGLPQCLQLFDILQIGLDEYDFLLRKVQIQTQGKRTQWQKP</sequence>
<gene>
    <name evidence="1" type="ORF">S01H4_19289</name>
</gene>
<organism evidence="1">
    <name type="scientific">marine sediment metagenome</name>
    <dbReference type="NCBI Taxonomy" id="412755"/>
    <lineage>
        <taxon>unclassified sequences</taxon>
        <taxon>metagenomes</taxon>
        <taxon>ecological metagenomes</taxon>
    </lineage>
</organism>
<evidence type="ECO:0000313" key="1">
    <source>
        <dbReference type="EMBL" id="GAG55470.1"/>
    </source>
</evidence>
<feature type="non-terminal residue" evidence="1">
    <location>
        <position position="42"/>
    </location>
</feature>
<comment type="caution">
    <text evidence="1">The sequence shown here is derived from an EMBL/GenBank/DDBJ whole genome shotgun (WGS) entry which is preliminary data.</text>
</comment>
<proteinExistence type="predicted"/>
<dbReference type="AlphaFoldDB" id="X0YHW8"/>
<dbReference type="EMBL" id="BART01008589">
    <property type="protein sequence ID" value="GAG55470.1"/>
    <property type="molecule type" value="Genomic_DNA"/>
</dbReference>
<reference evidence="1" key="1">
    <citation type="journal article" date="2014" name="Front. Microbiol.">
        <title>High frequency of phylogenetically diverse reductive dehalogenase-homologous genes in deep subseafloor sedimentary metagenomes.</title>
        <authorList>
            <person name="Kawai M."/>
            <person name="Futagami T."/>
            <person name="Toyoda A."/>
            <person name="Takaki Y."/>
            <person name="Nishi S."/>
            <person name="Hori S."/>
            <person name="Arai W."/>
            <person name="Tsubouchi T."/>
            <person name="Morono Y."/>
            <person name="Uchiyama I."/>
            <person name="Ito T."/>
            <person name="Fujiyama A."/>
            <person name="Inagaki F."/>
            <person name="Takami H."/>
        </authorList>
    </citation>
    <scope>NUCLEOTIDE SEQUENCE</scope>
    <source>
        <strain evidence="1">Expedition CK06-06</strain>
    </source>
</reference>
<accession>X0YHW8</accession>
<protein>
    <submittedName>
        <fullName evidence="1">Uncharacterized protein</fullName>
    </submittedName>
</protein>
<name>X0YHW8_9ZZZZ</name>